<name>A0ABQ4C026_9ACTN</name>
<keyword evidence="2" id="KW-1185">Reference proteome</keyword>
<evidence type="ECO:0000313" key="1">
    <source>
        <dbReference type="EMBL" id="GIF55660.1"/>
    </source>
</evidence>
<sequence>MSTGQYFSQYHMPFDPDIPEADRRMAAEVAEDYDRRQRNTAEARGDKVAEIVERGNRRIAELLGEENWLSLRRRMRGERTRFRDLLQPPNGLNADYEALNQQRRKNVQAYFDSLNVDEGQLRRIVAETKAAVLEATPTTQAEGGHAAWLHDAQGPTTAQQDAANAPLAWTAFRPPFPAFQHGFDPHNLGGFRVSRTVDIDRFAGLVSHQIMLDNNDADDFDNGWAVADAQIGFNFRAAATGVLEIFIEARCGLGRHELRVEDEFGTSDSSTTQENFLMAHVLHPNVTAPSFALMSRFNWVTDSTAVVAREFLTQGGAFTARLFSNGPVQLGQTVHIRAGTRSSDGSVTNDMEINSKSNFRWVINAVWVRTAQ</sequence>
<accession>A0ABQ4C026</accession>
<gene>
    <name evidence="1" type="ORF">Air01nite_17550</name>
</gene>
<comment type="caution">
    <text evidence="1">The sequence shown here is derived from an EMBL/GenBank/DDBJ whole genome shotgun (WGS) entry which is preliminary data.</text>
</comment>
<organism evidence="1 2">
    <name type="scientific">Asanoa iriomotensis</name>
    <dbReference type="NCBI Taxonomy" id="234613"/>
    <lineage>
        <taxon>Bacteria</taxon>
        <taxon>Bacillati</taxon>
        <taxon>Actinomycetota</taxon>
        <taxon>Actinomycetes</taxon>
        <taxon>Micromonosporales</taxon>
        <taxon>Micromonosporaceae</taxon>
        <taxon>Asanoa</taxon>
    </lineage>
</organism>
<dbReference type="EMBL" id="BONC01000009">
    <property type="protein sequence ID" value="GIF55660.1"/>
    <property type="molecule type" value="Genomic_DNA"/>
</dbReference>
<dbReference type="Proteomes" id="UP000624325">
    <property type="component" value="Unassembled WGS sequence"/>
</dbReference>
<reference evidence="1 2" key="1">
    <citation type="submission" date="2021-01" db="EMBL/GenBank/DDBJ databases">
        <title>Whole genome shotgun sequence of Asanoa iriomotensis NBRC 100142.</title>
        <authorList>
            <person name="Komaki H."/>
            <person name="Tamura T."/>
        </authorList>
    </citation>
    <scope>NUCLEOTIDE SEQUENCE [LARGE SCALE GENOMIC DNA]</scope>
    <source>
        <strain evidence="1 2">NBRC 100142</strain>
    </source>
</reference>
<evidence type="ECO:0000313" key="2">
    <source>
        <dbReference type="Proteomes" id="UP000624325"/>
    </source>
</evidence>
<protein>
    <submittedName>
        <fullName evidence="1">Uncharacterized protein</fullName>
    </submittedName>
</protein>
<proteinExistence type="predicted"/>